<name>A0AAV6LJH2_9ERIC</name>
<dbReference type="InterPro" id="IPR052091">
    <property type="entry name" value="Beta-ala_Activ/Resist"/>
</dbReference>
<dbReference type="Proteomes" id="UP000823749">
    <property type="component" value="Chromosome 1"/>
</dbReference>
<dbReference type="SMART" id="SM00564">
    <property type="entry name" value="PQQ"/>
    <property type="match status" value="4"/>
</dbReference>
<feature type="domain" description="AMP-dependent synthetase/ligase" evidence="6">
    <location>
        <begin position="139"/>
        <end position="264"/>
    </location>
</feature>
<keyword evidence="3" id="KW-0597">Phosphoprotein</keyword>
<evidence type="ECO:0000259" key="6">
    <source>
        <dbReference type="Pfam" id="PF00501"/>
    </source>
</evidence>
<dbReference type="InterPro" id="IPR002372">
    <property type="entry name" value="PQQ_rpt_dom"/>
</dbReference>
<dbReference type="Pfam" id="PF00550">
    <property type="entry name" value="PP-binding"/>
    <property type="match status" value="1"/>
</dbReference>
<evidence type="ECO:0000256" key="5">
    <source>
        <dbReference type="SAM" id="MobiDB-lite"/>
    </source>
</evidence>
<dbReference type="Gene3D" id="3.30.300.30">
    <property type="match status" value="1"/>
</dbReference>
<reference evidence="10" key="1">
    <citation type="submission" date="2020-08" db="EMBL/GenBank/DDBJ databases">
        <title>Plant Genome Project.</title>
        <authorList>
            <person name="Zhang R.-G."/>
        </authorList>
    </citation>
    <scope>NUCLEOTIDE SEQUENCE</scope>
    <source>
        <strain evidence="10">WSP0</strain>
        <tissue evidence="10">Leaf</tissue>
    </source>
</reference>
<sequence>MAGKKLKLSSSSSSSSSSCCCICHEFLKAATKNPDKIAVIHASGGAKIAREFRNSNRDSTTVSDINYDKFYGDLLETAPSSRPPVYDGDRCFTFSEILSAVDSLSYRLRRVLDDPSSIVRASTGVEQSTEDQVHYTPKIVGICVEPSAEYIVAVLSVLRCGEAFIALDPLWPTERISSIVSFSNMNVIIRCQSSFDGNGCYELCKSHGAVDCSSCPEVFISMKENLQQEFGSASSAWPCESEKSRSFCYVLYTSGSTGKPKGICGTEIEPSPNNLNKPNAHPPETANSQPPQPLSCATPDDLNRLAQLQQNTFGGLLNRFLWMQEFYPLDGDELLLFKTSISFIDHLQEFLGALLTTCTLVIPPFNEVKENSFYVHDFLQAYTINRLIAVPSLMRVILPALDSPYNIRVQSSLKTLVLSGEVFPISLWEMLFKLLPKTTILNLYGSTEVSGDCSYFDCKRLLSILENEALDSVPIGMPMSNCDLVLVGEDSPMQGEIYVGGLCIAKGYYCDVSALSQEFVKSPSSSTGCFVSDLKCQYYFRTGDFARLLHSGDLVFMGRKDRTLKINGQRIALEEVESTLLGYPGVVDAAVVSRRGQGEVALLEAHLVMRQKNVGSEILRSSIRSWMLDKLPLAMIPSYFFFSESFPVTSTGKVDYAQLACMASSIKPDPDEFDKIQSTELLQVIKKAFCDALMVDMVSDDDDFFKMGGNSISAAHVSHSLEMDMRLLYIFPSPMKLQMALMGKEGLRNINGKTDANLAHEESLLSNLKSPSLHNFRSRGRILRLCDKSDDFSGKRQKVNSDYYRSSIRISLGDGYPWDCNPFQVPCSFSRCNKIIYEGSQEGKDLCQKFIEVEIPRNKKIDMKEVWKVHMESCIDASPLVVFKDQDVFVFIGSHSFKFLCINAKSGFVQWETKLEGRIECSAAIIGDFSQVVVGCYQGIIYFIDLLSGSICWHFQTCGEVKCQPVVDECRNLVWCGSHDCNLYALDYRSYCCVYKISCGGSIYGSPVIDEVSNTLYVASTSGRVTAISIKAMPFSELWLRELEAPVFGSLSIYSQNGNVLCCLVDGHIIALDAGGSTIWKVKTGGPIFAGPCTSYALPSQALICSRDGRIYSFELERGGLLWEHNLGDPITSSAYVDENLQLVSNFSYLSDRLICVCTSSGSVYVLRIPTDSDGALSRLSKDVVKEFGRLDLQGNIFSSPVMIGGRIFVGCRDDYMHCLQLKSEEVNGL</sequence>
<keyword evidence="11" id="KW-1185">Reference proteome</keyword>
<accession>A0AAV6LJH2</accession>
<evidence type="ECO:0000256" key="1">
    <source>
        <dbReference type="ARBA" id="ARBA00004930"/>
    </source>
</evidence>
<dbReference type="GO" id="GO:0009698">
    <property type="term" value="P:phenylpropanoid metabolic process"/>
    <property type="evidence" value="ECO:0007669"/>
    <property type="project" value="UniProtKB-KW"/>
</dbReference>
<protein>
    <recommendedName>
        <fullName evidence="12">Acyl-activating enzyme 19</fullName>
    </recommendedName>
</protein>
<dbReference type="PANTHER" id="PTHR44394:SF1">
    <property type="entry name" value="BETA-ALANINE-ACTIVATING ENZYME"/>
    <property type="match status" value="1"/>
</dbReference>
<keyword evidence="2" id="KW-0596">Phosphopantetheine</keyword>
<dbReference type="SUPFAM" id="SSF56801">
    <property type="entry name" value="Acetyl-CoA synthetase-like"/>
    <property type="match status" value="2"/>
</dbReference>
<evidence type="ECO:0000256" key="2">
    <source>
        <dbReference type="ARBA" id="ARBA00022450"/>
    </source>
</evidence>
<evidence type="ECO:0008006" key="12">
    <source>
        <dbReference type="Google" id="ProtNLM"/>
    </source>
</evidence>
<dbReference type="GO" id="GO:0043041">
    <property type="term" value="P:amino acid activation for nonribosomal peptide biosynthetic process"/>
    <property type="evidence" value="ECO:0007669"/>
    <property type="project" value="TreeGrafter"/>
</dbReference>
<evidence type="ECO:0000259" key="9">
    <source>
        <dbReference type="Pfam" id="PF13570"/>
    </source>
</evidence>
<dbReference type="InterPro" id="IPR045851">
    <property type="entry name" value="AMP-bd_C_sf"/>
</dbReference>
<evidence type="ECO:0000313" key="10">
    <source>
        <dbReference type="EMBL" id="KAG5565283.1"/>
    </source>
</evidence>
<dbReference type="PROSITE" id="PS51257">
    <property type="entry name" value="PROKAR_LIPOPROTEIN"/>
    <property type="match status" value="1"/>
</dbReference>
<dbReference type="InterPro" id="IPR018391">
    <property type="entry name" value="PQQ_b-propeller_rpt"/>
</dbReference>
<dbReference type="PROSITE" id="PS00012">
    <property type="entry name" value="PHOSPHOPANTETHEINE"/>
    <property type="match status" value="1"/>
</dbReference>
<dbReference type="SUPFAM" id="SSF47336">
    <property type="entry name" value="ACP-like"/>
    <property type="match status" value="1"/>
</dbReference>
<dbReference type="InterPro" id="IPR042099">
    <property type="entry name" value="ANL_N_sf"/>
</dbReference>
<dbReference type="InterPro" id="IPR025110">
    <property type="entry name" value="AMP-bd_C"/>
</dbReference>
<dbReference type="Pfam" id="PF13570">
    <property type="entry name" value="Beta-prop_ACSF4"/>
    <property type="match status" value="1"/>
</dbReference>
<dbReference type="Gene3D" id="1.10.1200.10">
    <property type="entry name" value="ACP-like"/>
    <property type="match status" value="1"/>
</dbReference>
<dbReference type="InterPro" id="IPR015943">
    <property type="entry name" value="WD40/YVTN_repeat-like_dom_sf"/>
</dbReference>
<dbReference type="InterPro" id="IPR011047">
    <property type="entry name" value="Quinoprotein_ADH-like_sf"/>
</dbReference>
<dbReference type="Pfam" id="PF13193">
    <property type="entry name" value="AMP-binding_C"/>
    <property type="match status" value="1"/>
</dbReference>
<dbReference type="InterPro" id="IPR000873">
    <property type="entry name" value="AMP-dep_synth/lig_dom"/>
</dbReference>
<evidence type="ECO:0000256" key="4">
    <source>
        <dbReference type="ARBA" id="ARBA00023051"/>
    </source>
</evidence>
<dbReference type="PROSITE" id="PS00455">
    <property type="entry name" value="AMP_BINDING"/>
    <property type="match status" value="1"/>
</dbReference>
<feature type="domain" description="Pyrrolo-quinoline quinone repeat" evidence="9">
    <location>
        <begin position="871"/>
        <end position="1222"/>
    </location>
</feature>
<dbReference type="Gene3D" id="3.40.50.12780">
    <property type="entry name" value="N-terminal domain of ligase-like"/>
    <property type="match status" value="2"/>
</dbReference>
<feature type="domain" description="AMP-binding enzyme C-terminal" evidence="8">
    <location>
        <begin position="575"/>
        <end position="653"/>
    </location>
</feature>
<evidence type="ECO:0000256" key="3">
    <source>
        <dbReference type="ARBA" id="ARBA00022553"/>
    </source>
</evidence>
<feature type="region of interest" description="Disordered" evidence="5">
    <location>
        <begin position="263"/>
        <end position="294"/>
    </location>
</feature>
<feature type="domain" description="AMP-dependent synthetase/ligase" evidence="6">
    <location>
        <begin position="316"/>
        <end position="509"/>
    </location>
</feature>
<dbReference type="CDD" id="cd05930">
    <property type="entry name" value="A_NRPS"/>
    <property type="match status" value="1"/>
</dbReference>
<comment type="caution">
    <text evidence="10">The sequence shown here is derived from an EMBL/GenBank/DDBJ whole genome shotgun (WGS) entry which is preliminary data.</text>
</comment>
<proteinExistence type="predicted"/>
<evidence type="ECO:0000313" key="11">
    <source>
        <dbReference type="Proteomes" id="UP000823749"/>
    </source>
</evidence>
<dbReference type="InterPro" id="IPR020845">
    <property type="entry name" value="AMP-binding_CS"/>
</dbReference>
<feature type="domain" description="Carrier" evidence="7">
    <location>
        <begin position="684"/>
        <end position="722"/>
    </location>
</feature>
<dbReference type="FunFam" id="2.130.10.10:FF:000883">
    <property type="entry name" value="Putative acyl-activating enzyme 19"/>
    <property type="match status" value="1"/>
</dbReference>
<organism evidence="10 11">
    <name type="scientific">Rhododendron griersonianum</name>
    <dbReference type="NCBI Taxonomy" id="479676"/>
    <lineage>
        <taxon>Eukaryota</taxon>
        <taxon>Viridiplantae</taxon>
        <taxon>Streptophyta</taxon>
        <taxon>Embryophyta</taxon>
        <taxon>Tracheophyta</taxon>
        <taxon>Spermatophyta</taxon>
        <taxon>Magnoliopsida</taxon>
        <taxon>eudicotyledons</taxon>
        <taxon>Gunneridae</taxon>
        <taxon>Pentapetalae</taxon>
        <taxon>asterids</taxon>
        <taxon>Ericales</taxon>
        <taxon>Ericaceae</taxon>
        <taxon>Ericoideae</taxon>
        <taxon>Rhodoreae</taxon>
        <taxon>Rhododendron</taxon>
    </lineage>
</organism>
<dbReference type="EMBL" id="JACTNZ010000001">
    <property type="protein sequence ID" value="KAG5565283.1"/>
    <property type="molecule type" value="Genomic_DNA"/>
</dbReference>
<keyword evidence="4" id="KW-0587">Phenylpropanoid metabolism</keyword>
<comment type="pathway">
    <text evidence="1">Phytoalexin biosynthesis; 3,4',5-trihydroxystilbene biosynthesis; 3,4',5-trihydroxystilbene from trans-4-coumarate: step 1/2.</text>
</comment>
<gene>
    <name evidence="10" type="ORF">RHGRI_001242</name>
</gene>
<dbReference type="Gene3D" id="2.130.10.10">
    <property type="entry name" value="YVTN repeat-like/Quinoprotein amine dehydrogenase"/>
    <property type="match status" value="2"/>
</dbReference>
<evidence type="ECO:0000259" key="7">
    <source>
        <dbReference type="Pfam" id="PF00550"/>
    </source>
</evidence>
<dbReference type="SUPFAM" id="SSF50998">
    <property type="entry name" value="Quinoprotein alcohol dehydrogenase-like"/>
    <property type="match status" value="1"/>
</dbReference>
<evidence type="ECO:0000259" key="8">
    <source>
        <dbReference type="Pfam" id="PF13193"/>
    </source>
</evidence>
<dbReference type="InterPro" id="IPR036736">
    <property type="entry name" value="ACP-like_sf"/>
</dbReference>
<dbReference type="Pfam" id="PF00501">
    <property type="entry name" value="AMP-binding"/>
    <property type="match status" value="2"/>
</dbReference>
<dbReference type="AlphaFoldDB" id="A0AAV6LJH2"/>
<dbReference type="InterPro" id="IPR006162">
    <property type="entry name" value="Ppantetheine_attach_site"/>
</dbReference>
<dbReference type="InterPro" id="IPR009081">
    <property type="entry name" value="PP-bd_ACP"/>
</dbReference>
<dbReference type="PANTHER" id="PTHR44394">
    <property type="entry name" value="BETA-ALANINE-ACTIVATING ENZYME"/>
    <property type="match status" value="1"/>
</dbReference>